<keyword evidence="2" id="KW-1185">Reference proteome</keyword>
<gene>
    <name evidence="1" type="ORF">NMY3_03598</name>
</gene>
<reference evidence="2" key="1">
    <citation type="submission" date="2015-10" db="EMBL/GenBank/DDBJ databases">
        <title>Niche specialization of a soil ammonia-oxidizing archaeon, Candidatus Nitrosocosmicus oleophilus.</title>
        <authorList>
            <person name="Jung M.-Y."/>
            <person name="Rhee S.-K."/>
        </authorList>
    </citation>
    <scope>NUCLEOTIDE SEQUENCE [LARGE SCALE GENOMIC DNA]</scope>
    <source>
        <strain evidence="2">MY3</strain>
    </source>
</reference>
<sequence>MNSPKILGLGLLAIVTLFSLVAAIPGTINVSSTIQQVNASEGGDGGGSERECLSSSSALFFDSQPAVTTASA</sequence>
<proteinExistence type="predicted"/>
<organism evidence="1 2">
    <name type="scientific">Candidatus Nitrosocosmicus oleophilus</name>
    <dbReference type="NCBI Taxonomy" id="1353260"/>
    <lineage>
        <taxon>Archaea</taxon>
        <taxon>Nitrososphaerota</taxon>
        <taxon>Nitrososphaeria</taxon>
        <taxon>Nitrososphaerales</taxon>
        <taxon>Nitrososphaeraceae</taxon>
        <taxon>Candidatus Nitrosocosmicus</taxon>
    </lineage>
</organism>
<dbReference type="AlphaFoldDB" id="A0A654M3W4"/>
<dbReference type="KEGG" id="taa:NMY3_03598"/>
<evidence type="ECO:0000313" key="2">
    <source>
        <dbReference type="Proteomes" id="UP000058925"/>
    </source>
</evidence>
<dbReference type="OrthoDB" id="12177at2157"/>
<dbReference type="GeneID" id="60423413"/>
<dbReference type="RefSeq" id="WP_196816785.1">
    <property type="nucleotide sequence ID" value="NZ_CP012850.1"/>
</dbReference>
<evidence type="ECO:0000313" key="1">
    <source>
        <dbReference type="EMBL" id="ALI37780.1"/>
    </source>
</evidence>
<dbReference type="Proteomes" id="UP000058925">
    <property type="component" value="Chromosome"/>
</dbReference>
<name>A0A654M3W4_9ARCH</name>
<dbReference type="EMBL" id="CP012850">
    <property type="protein sequence ID" value="ALI37780.1"/>
    <property type="molecule type" value="Genomic_DNA"/>
</dbReference>
<accession>A0A654M3W4</accession>
<protein>
    <submittedName>
        <fullName evidence="1">Uncharacterized protein</fullName>
    </submittedName>
</protein>